<sequence length="244" mass="25885">TILQDISAQNIRATARDLSAVSREDGGLSQAKFLLHHWTELGLTDVQLTNYSVLLSEAGSSPSTITDQASRKCFLPNRKPCDAGTRSPASEDQLSSFAAYSAVGSLEAEVVDVQYGTVKDLIRANTMTNASKRIALVKLGQAPFLYTLSLLSQAGFLGVLPYVDPCDLTERPGVGDEAFGISLNPGGDPSTPGYPSIGETPPNPGHPEPLGLVRETSGAAFTAHHGQPLFPTRLCRPQAQVLLL</sequence>
<evidence type="ECO:0000313" key="3">
    <source>
        <dbReference type="Proteomes" id="UP001152803"/>
    </source>
</evidence>
<protein>
    <submittedName>
        <fullName evidence="2">Uncharacterized protein</fullName>
    </submittedName>
</protein>
<dbReference type="PANTHER" id="PTHR10404">
    <property type="entry name" value="N-ACETYLATED-ALPHA-LINKED ACIDIC DIPEPTIDASE"/>
    <property type="match status" value="1"/>
</dbReference>
<accession>A0A9Q1I1K1</accession>
<dbReference type="AlphaFoldDB" id="A0A9Q1I1K1"/>
<name>A0A9Q1I1K1_CONCO</name>
<evidence type="ECO:0000313" key="2">
    <source>
        <dbReference type="EMBL" id="KAJ8278822.1"/>
    </source>
</evidence>
<comment type="caution">
    <text evidence="2">The sequence shown here is derived from an EMBL/GenBank/DDBJ whole genome shotgun (WGS) entry which is preliminary data.</text>
</comment>
<keyword evidence="3" id="KW-1185">Reference proteome</keyword>
<gene>
    <name evidence="2" type="ORF">COCON_G00058880</name>
</gene>
<dbReference type="EMBL" id="JAFJMO010000004">
    <property type="protein sequence ID" value="KAJ8278822.1"/>
    <property type="molecule type" value="Genomic_DNA"/>
</dbReference>
<dbReference type="InterPro" id="IPR039373">
    <property type="entry name" value="Peptidase_M28B"/>
</dbReference>
<proteinExistence type="predicted"/>
<feature type="region of interest" description="Disordered" evidence="1">
    <location>
        <begin position="185"/>
        <end position="209"/>
    </location>
</feature>
<dbReference type="PANTHER" id="PTHR10404:SF32">
    <property type="entry name" value="INACTIVE N-ACETYLATED-ALPHA-LINKED ACIDIC DIPEPTIDASE-LIKE PROTEIN 2"/>
    <property type="match status" value="1"/>
</dbReference>
<evidence type="ECO:0000256" key="1">
    <source>
        <dbReference type="SAM" id="MobiDB-lite"/>
    </source>
</evidence>
<reference evidence="2" key="1">
    <citation type="journal article" date="2023" name="Science">
        <title>Genome structures resolve the early diversification of teleost fishes.</title>
        <authorList>
            <person name="Parey E."/>
            <person name="Louis A."/>
            <person name="Montfort J."/>
            <person name="Bouchez O."/>
            <person name="Roques C."/>
            <person name="Iampietro C."/>
            <person name="Lluch J."/>
            <person name="Castinel A."/>
            <person name="Donnadieu C."/>
            <person name="Desvignes T."/>
            <person name="Floi Bucao C."/>
            <person name="Jouanno E."/>
            <person name="Wen M."/>
            <person name="Mejri S."/>
            <person name="Dirks R."/>
            <person name="Jansen H."/>
            <person name="Henkel C."/>
            <person name="Chen W.J."/>
            <person name="Zahm M."/>
            <person name="Cabau C."/>
            <person name="Klopp C."/>
            <person name="Thompson A.W."/>
            <person name="Robinson-Rechavi M."/>
            <person name="Braasch I."/>
            <person name="Lecointre G."/>
            <person name="Bobe J."/>
            <person name="Postlethwait J.H."/>
            <person name="Berthelot C."/>
            <person name="Roest Crollius H."/>
            <person name="Guiguen Y."/>
        </authorList>
    </citation>
    <scope>NUCLEOTIDE SEQUENCE</scope>
    <source>
        <strain evidence="2">Concon-B</strain>
    </source>
</reference>
<dbReference type="Gene3D" id="3.50.30.30">
    <property type="match status" value="1"/>
</dbReference>
<organism evidence="2 3">
    <name type="scientific">Conger conger</name>
    <name type="common">Conger eel</name>
    <name type="synonym">Muraena conger</name>
    <dbReference type="NCBI Taxonomy" id="82655"/>
    <lineage>
        <taxon>Eukaryota</taxon>
        <taxon>Metazoa</taxon>
        <taxon>Chordata</taxon>
        <taxon>Craniata</taxon>
        <taxon>Vertebrata</taxon>
        <taxon>Euteleostomi</taxon>
        <taxon>Actinopterygii</taxon>
        <taxon>Neopterygii</taxon>
        <taxon>Teleostei</taxon>
        <taxon>Anguilliformes</taxon>
        <taxon>Congridae</taxon>
        <taxon>Conger</taxon>
    </lineage>
</organism>
<dbReference type="OrthoDB" id="8957995at2759"/>
<dbReference type="Proteomes" id="UP001152803">
    <property type="component" value="Unassembled WGS sequence"/>
</dbReference>
<feature type="non-terminal residue" evidence="2">
    <location>
        <position position="1"/>
    </location>
</feature>
<dbReference type="SUPFAM" id="SSF52025">
    <property type="entry name" value="PA domain"/>
    <property type="match status" value="1"/>
</dbReference>
<dbReference type="InterPro" id="IPR046450">
    <property type="entry name" value="PA_dom_sf"/>
</dbReference>